<evidence type="ECO:0000256" key="1">
    <source>
        <dbReference type="SAM" id="MobiDB-lite"/>
    </source>
</evidence>
<keyword evidence="4" id="KW-1185">Reference proteome</keyword>
<name>A0AAU9PKG3_9ASTR</name>
<evidence type="ECO:0000256" key="2">
    <source>
        <dbReference type="SAM" id="Phobius"/>
    </source>
</evidence>
<keyword evidence="2" id="KW-1133">Transmembrane helix</keyword>
<feature type="region of interest" description="Disordered" evidence="1">
    <location>
        <begin position="48"/>
        <end position="85"/>
    </location>
</feature>
<comment type="caution">
    <text evidence="3">The sequence shown here is derived from an EMBL/GenBank/DDBJ whole genome shotgun (WGS) entry which is preliminary data.</text>
</comment>
<dbReference type="AlphaFoldDB" id="A0AAU9PKG3"/>
<keyword evidence="2" id="KW-0812">Transmembrane</keyword>
<sequence length="119" mass="13365">MDSDVPHHSLLASKVYLSLLLTSNFPILSLFTSMAFLSLLYTVHLSFKNPQSGPPSGNLAKTDRGGGGRLNSKNVEEEGEEEREPVREFNVRAFFPVLEWLIGFRFHGLSFDFINFSSI</sequence>
<protein>
    <submittedName>
        <fullName evidence="3">Uncharacterized protein</fullName>
    </submittedName>
</protein>
<gene>
    <name evidence="3" type="ORF">LVIROSA_LOCUS36131</name>
</gene>
<dbReference type="Proteomes" id="UP001157418">
    <property type="component" value="Unassembled WGS sequence"/>
</dbReference>
<reference evidence="3 4" key="1">
    <citation type="submission" date="2022-01" db="EMBL/GenBank/DDBJ databases">
        <authorList>
            <person name="Xiong W."/>
            <person name="Schranz E."/>
        </authorList>
    </citation>
    <scope>NUCLEOTIDE SEQUENCE [LARGE SCALE GENOMIC DNA]</scope>
</reference>
<organism evidence="3 4">
    <name type="scientific">Lactuca virosa</name>
    <dbReference type="NCBI Taxonomy" id="75947"/>
    <lineage>
        <taxon>Eukaryota</taxon>
        <taxon>Viridiplantae</taxon>
        <taxon>Streptophyta</taxon>
        <taxon>Embryophyta</taxon>
        <taxon>Tracheophyta</taxon>
        <taxon>Spermatophyta</taxon>
        <taxon>Magnoliopsida</taxon>
        <taxon>eudicotyledons</taxon>
        <taxon>Gunneridae</taxon>
        <taxon>Pentapetalae</taxon>
        <taxon>asterids</taxon>
        <taxon>campanulids</taxon>
        <taxon>Asterales</taxon>
        <taxon>Asteraceae</taxon>
        <taxon>Cichorioideae</taxon>
        <taxon>Cichorieae</taxon>
        <taxon>Lactucinae</taxon>
        <taxon>Lactuca</taxon>
    </lineage>
</organism>
<proteinExistence type="predicted"/>
<keyword evidence="2" id="KW-0472">Membrane</keyword>
<evidence type="ECO:0000313" key="4">
    <source>
        <dbReference type="Proteomes" id="UP001157418"/>
    </source>
</evidence>
<accession>A0AAU9PKG3</accession>
<dbReference type="EMBL" id="CAKMRJ010005634">
    <property type="protein sequence ID" value="CAH1450721.1"/>
    <property type="molecule type" value="Genomic_DNA"/>
</dbReference>
<evidence type="ECO:0000313" key="3">
    <source>
        <dbReference type="EMBL" id="CAH1450721.1"/>
    </source>
</evidence>
<feature type="transmembrane region" description="Helical" evidence="2">
    <location>
        <begin position="15"/>
        <end position="41"/>
    </location>
</feature>